<dbReference type="AlphaFoldDB" id="A0A9J6RCD3"/>
<dbReference type="GO" id="GO:0034220">
    <property type="term" value="P:monoatomic ion transmembrane transport"/>
    <property type="evidence" value="ECO:0007669"/>
    <property type="project" value="UniProtKB-KW"/>
</dbReference>
<dbReference type="EMBL" id="JAPRAT010000009">
    <property type="protein sequence ID" value="MCZ0702873.1"/>
    <property type="molecule type" value="Genomic_DNA"/>
</dbReference>
<keyword evidence="3" id="KW-0406">Ion transport</keyword>
<feature type="transmembrane region" description="Helical" evidence="1">
    <location>
        <begin position="94"/>
        <end position="116"/>
    </location>
</feature>
<name>A0A9J6RCD3_9BACI</name>
<proteinExistence type="predicted"/>
<dbReference type="Proteomes" id="UP001084197">
    <property type="component" value="Unassembled WGS sequence"/>
</dbReference>
<evidence type="ECO:0000259" key="2">
    <source>
        <dbReference type="Pfam" id="PF07885"/>
    </source>
</evidence>
<sequence length="131" mass="14976">MSLRSFIFEQAHKRSYFSYELFYSLVVVYFTVIVAFGMLYFILSLHEVILVQSNTETRAQQSFLSLLIDCLYFSGVTLMTVGYGDIIPVGWGRLLALTQAMIGYLLPTAFFLKIILKESYLNGVKKEADDL</sequence>
<keyword evidence="1" id="KW-1133">Transmembrane helix</keyword>
<dbReference type="Gene3D" id="1.10.287.70">
    <property type="match status" value="1"/>
</dbReference>
<evidence type="ECO:0000313" key="4">
    <source>
        <dbReference type="Proteomes" id="UP001084197"/>
    </source>
</evidence>
<accession>A0A9J6RCD3</accession>
<dbReference type="SUPFAM" id="SSF81324">
    <property type="entry name" value="Voltage-gated potassium channels"/>
    <property type="match status" value="1"/>
</dbReference>
<feature type="transmembrane region" description="Helical" evidence="1">
    <location>
        <begin position="63"/>
        <end position="82"/>
    </location>
</feature>
<dbReference type="InterPro" id="IPR013099">
    <property type="entry name" value="K_chnl_dom"/>
</dbReference>
<dbReference type="Pfam" id="PF07885">
    <property type="entry name" value="Ion_trans_2"/>
    <property type="match status" value="1"/>
</dbReference>
<dbReference type="RefSeq" id="WP_268779642.1">
    <property type="nucleotide sequence ID" value="NZ_JAPRAT010000009.1"/>
</dbReference>
<keyword evidence="3" id="KW-0407">Ion channel</keyword>
<feature type="transmembrane region" description="Helical" evidence="1">
    <location>
        <begin position="21"/>
        <end position="43"/>
    </location>
</feature>
<comment type="caution">
    <text evidence="3">The sequence shown here is derived from an EMBL/GenBank/DDBJ whole genome shotgun (WGS) entry which is preliminary data.</text>
</comment>
<feature type="domain" description="Potassium channel" evidence="2">
    <location>
        <begin position="29"/>
        <end position="114"/>
    </location>
</feature>
<keyword evidence="1" id="KW-0472">Membrane</keyword>
<evidence type="ECO:0000313" key="3">
    <source>
        <dbReference type="EMBL" id="MCZ0702873.1"/>
    </source>
</evidence>
<evidence type="ECO:0000256" key="1">
    <source>
        <dbReference type="SAM" id="Phobius"/>
    </source>
</evidence>
<reference evidence="3" key="1">
    <citation type="submission" date="2022-11" db="EMBL/GenBank/DDBJ databases">
        <title>WGS of Natronobacillus azotifigens 24KS-1, an anaerobic diazotrophic haloalkaliphile from soda-rich habitats.</title>
        <authorList>
            <person name="Sorokin D.Y."/>
            <person name="Merkel A.Y."/>
        </authorList>
    </citation>
    <scope>NUCLEOTIDE SEQUENCE</scope>
    <source>
        <strain evidence="3">24KS-1</strain>
    </source>
</reference>
<organism evidence="3 4">
    <name type="scientific">Natronobacillus azotifigens</name>
    <dbReference type="NCBI Taxonomy" id="472978"/>
    <lineage>
        <taxon>Bacteria</taxon>
        <taxon>Bacillati</taxon>
        <taxon>Bacillota</taxon>
        <taxon>Bacilli</taxon>
        <taxon>Bacillales</taxon>
        <taxon>Bacillaceae</taxon>
        <taxon>Natronobacillus</taxon>
    </lineage>
</organism>
<gene>
    <name evidence="3" type="ORF">OWO01_06580</name>
</gene>
<keyword evidence="3" id="KW-0813">Transport</keyword>
<keyword evidence="1" id="KW-0812">Transmembrane</keyword>
<protein>
    <submittedName>
        <fullName evidence="3">Potassium channel family protein</fullName>
    </submittedName>
</protein>
<keyword evidence="4" id="KW-1185">Reference proteome</keyword>